<name>A0ABQ8SAK8_PERAM</name>
<gene>
    <name evidence="2" type="ORF">ANN_19361</name>
</gene>
<organism evidence="2 3">
    <name type="scientific">Periplaneta americana</name>
    <name type="common">American cockroach</name>
    <name type="synonym">Blatta americana</name>
    <dbReference type="NCBI Taxonomy" id="6978"/>
    <lineage>
        <taxon>Eukaryota</taxon>
        <taxon>Metazoa</taxon>
        <taxon>Ecdysozoa</taxon>
        <taxon>Arthropoda</taxon>
        <taxon>Hexapoda</taxon>
        <taxon>Insecta</taxon>
        <taxon>Pterygota</taxon>
        <taxon>Neoptera</taxon>
        <taxon>Polyneoptera</taxon>
        <taxon>Dictyoptera</taxon>
        <taxon>Blattodea</taxon>
        <taxon>Blattoidea</taxon>
        <taxon>Blattidae</taxon>
        <taxon>Blattinae</taxon>
        <taxon>Periplaneta</taxon>
    </lineage>
</organism>
<reference evidence="2 3" key="1">
    <citation type="journal article" date="2022" name="Allergy">
        <title>Genome assembly and annotation of Periplaneta americana reveal a comprehensive cockroach allergen profile.</title>
        <authorList>
            <person name="Wang L."/>
            <person name="Xiong Q."/>
            <person name="Saelim N."/>
            <person name="Wang L."/>
            <person name="Nong W."/>
            <person name="Wan A.T."/>
            <person name="Shi M."/>
            <person name="Liu X."/>
            <person name="Cao Q."/>
            <person name="Hui J.H.L."/>
            <person name="Sookrung N."/>
            <person name="Leung T.F."/>
            <person name="Tungtrongchitr A."/>
            <person name="Tsui S.K.W."/>
        </authorList>
    </citation>
    <scope>NUCLEOTIDE SEQUENCE [LARGE SCALE GENOMIC DNA]</scope>
    <source>
        <strain evidence="2">PWHHKU_190912</strain>
    </source>
</reference>
<evidence type="ECO:0000313" key="3">
    <source>
        <dbReference type="Proteomes" id="UP001148838"/>
    </source>
</evidence>
<feature type="region of interest" description="Disordered" evidence="1">
    <location>
        <begin position="99"/>
        <end position="121"/>
    </location>
</feature>
<evidence type="ECO:0000256" key="1">
    <source>
        <dbReference type="SAM" id="MobiDB-lite"/>
    </source>
</evidence>
<comment type="caution">
    <text evidence="2">The sequence shown here is derived from an EMBL/GenBank/DDBJ whole genome shotgun (WGS) entry which is preliminary data.</text>
</comment>
<dbReference type="PANTHER" id="PTHR47326:SF1">
    <property type="entry name" value="HTH PSQ-TYPE DOMAIN-CONTAINING PROTEIN"/>
    <property type="match status" value="1"/>
</dbReference>
<dbReference type="EMBL" id="JAJSOF020000031">
    <property type="protein sequence ID" value="KAJ4430770.1"/>
    <property type="molecule type" value="Genomic_DNA"/>
</dbReference>
<dbReference type="InterPro" id="IPR036397">
    <property type="entry name" value="RNaseH_sf"/>
</dbReference>
<protein>
    <submittedName>
        <fullName evidence="2">Uncharacterized protein</fullName>
    </submittedName>
</protein>
<proteinExistence type="predicted"/>
<sequence>MSPGSSTESFPAFARIGLRENPGKNLNQNVPCQQRLQMWFMHDGTSALFLRNVREHLPLIFHDRWIGRRSPTPWPARSPNLNPLDFWLWGHMKEPGYLASERNEGDNAGEKSPGSSTESYPAFARIGLRKTPEKTSTREQPPLIPVLGSFLMLFELTELNSVSGDLEYSVADREQSEKRKTSTTLSDRVTGSGPIISSLSYARNNPMPCLTVKYSRGYYNQEEYKVFLTLCPQDTVTVFLSIVFNSSKVPMLRDEGMADSHLPSIQLKLLHLDIGEPSEISKHLRFVAQTSCLFFSVALQCMKGQDRPAGCWPHVHIPKQRWTIIQPE</sequence>
<dbReference type="PANTHER" id="PTHR47326">
    <property type="entry name" value="TRANSPOSABLE ELEMENT TC3 TRANSPOSASE-LIKE PROTEIN"/>
    <property type="match status" value="1"/>
</dbReference>
<dbReference type="Gene3D" id="3.30.420.10">
    <property type="entry name" value="Ribonuclease H-like superfamily/Ribonuclease H"/>
    <property type="match status" value="1"/>
</dbReference>
<keyword evidence="3" id="KW-1185">Reference proteome</keyword>
<dbReference type="Proteomes" id="UP001148838">
    <property type="component" value="Unassembled WGS sequence"/>
</dbReference>
<accession>A0ABQ8SAK8</accession>
<evidence type="ECO:0000313" key="2">
    <source>
        <dbReference type="EMBL" id="KAJ4430770.1"/>
    </source>
</evidence>